<dbReference type="AlphaFoldDB" id="A0A2S6HV55"/>
<dbReference type="Pfam" id="PF06224">
    <property type="entry name" value="AlkZ-like"/>
    <property type="match status" value="1"/>
</dbReference>
<organism evidence="1 2">
    <name type="scientific">Lacrimispora xylanisolvens</name>
    <dbReference type="NCBI Taxonomy" id="384636"/>
    <lineage>
        <taxon>Bacteria</taxon>
        <taxon>Bacillati</taxon>
        <taxon>Bacillota</taxon>
        <taxon>Clostridia</taxon>
        <taxon>Lachnospirales</taxon>
        <taxon>Lachnospiraceae</taxon>
        <taxon>Lacrimispora</taxon>
    </lineage>
</organism>
<accession>A0A2S6HV55</accession>
<gene>
    <name evidence="1" type="ORF">BXY41_10351</name>
</gene>
<sequence length="399" mass="47125">MEMISFTKRQACRFLLLKQGLLGDYRFEGKQGIMEFIRQAGCIQFDPVDVCGKNAELVLQSRIKRFSKEMLSDLLYQDRVLVDYFDKNLAIFPVDDWPYFERYREQHRQWERSHEAVRGARSQVRKHITDHGPVCSGDLDMPDKVDWYWSRTKLSRAVLEHMYFTGELAVHHKIGSIKYYDLIENCIPRTILSAPEPYLDEHDHQTWRVLRRIGSVGLLWNRASDAWLNIGGLKSAERSAAFTRLLREQKIEAVHVEGIKEELYMRVEDIPFARQCVDQNSWKKRCEFIAPLDNLMWDRKLIQALFGFDYKWEIYTPADKRRYGHYVLPVIYGDRFIGRIEASADTKKQTLLVKNIWLEPDVKRTKRMDEAIDAAIRRFSLFNQCKDIIMVKSDQNGEI</sequence>
<comment type="caution">
    <text evidence="1">The sequence shown here is derived from an EMBL/GenBank/DDBJ whole genome shotgun (WGS) entry which is preliminary data.</text>
</comment>
<evidence type="ECO:0000313" key="1">
    <source>
        <dbReference type="EMBL" id="PPK81844.1"/>
    </source>
</evidence>
<proteinExistence type="predicted"/>
<evidence type="ECO:0000313" key="2">
    <source>
        <dbReference type="Proteomes" id="UP000237749"/>
    </source>
</evidence>
<dbReference type="PANTHER" id="PTHR30528:SF0">
    <property type="entry name" value="CYTOPLASMIC PROTEIN"/>
    <property type="match status" value="1"/>
</dbReference>
<name>A0A2S6HV55_9FIRM</name>
<dbReference type="Proteomes" id="UP000237749">
    <property type="component" value="Unassembled WGS sequence"/>
</dbReference>
<dbReference type="EMBL" id="PTJA01000003">
    <property type="protein sequence ID" value="PPK81844.1"/>
    <property type="molecule type" value="Genomic_DNA"/>
</dbReference>
<keyword evidence="2" id="KW-1185">Reference proteome</keyword>
<dbReference type="PANTHER" id="PTHR30528">
    <property type="entry name" value="CYTOPLASMIC PROTEIN"/>
    <property type="match status" value="1"/>
</dbReference>
<evidence type="ECO:0008006" key="3">
    <source>
        <dbReference type="Google" id="ProtNLM"/>
    </source>
</evidence>
<dbReference type="InterPro" id="IPR009351">
    <property type="entry name" value="AlkZ-like"/>
</dbReference>
<dbReference type="RefSeq" id="WP_242980055.1">
    <property type="nucleotide sequence ID" value="NZ_PTJA01000003.1"/>
</dbReference>
<reference evidence="1 2" key="1">
    <citation type="submission" date="2018-02" db="EMBL/GenBank/DDBJ databases">
        <title>Genomic Encyclopedia of Archaeal and Bacterial Type Strains, Phase II (KMG-II): from individual species to whole genera.</title>
        <authorList>
            <person name="Goeker M."/>
        </authorList>
    </citation>
    <scope>NUCLEOTIDE SEQUENCE [LARGE SCALE GENOMIC DNA]</scope>
    <source>
        <strain evidence="1 2">DSM 3808</strain>
    </source>
</reference>
<protein>
    <recommendedName>
        <fullName evidence="3">Winged helix-turn-helix domain-containing protein</fullName>
    </recommendedName>
</protein>